<dbReference type="SUPFAM" id="SSF141868">
    <property type="entry name" value="EAL domain-like"/>
    <property type="match status" value="1"/>
</dbReference>
<evidence type="ECO:0000259" key="3">
    <source>
        <dbReference type="PROSITE" id="PS50887"/>
    </source>
</evidence>
<dbReference type="SMART" id="SM00267">
    <property type="entry name" value="GGDEF"/>
    <property type="match status" value="1"/>
</dbReference>
<dbReference type="PROSITE" id="PS50883">
    <property type="entry name" value="EAL"/>
    <property type="match status" value="1"/>
</dbReference>
<dbReference type="EMBL" id="JBAPLV010000005">
    <property type="protein sequence ID" value="MEI4278225.1"/>
    <property type="molecule type" value="Genomic_DNA"/>
</dbReference>
<dbReference type="NCBIfam" id="TIGR00254">
    <property type="entry name" value="GGDEF"/>
    <property type="match status" value="1"/>
</dbReference>
<dbReference type="SMART" id="SM00052">
    <property type="entry name" value="EAL"/>
    <property type="match status" value="1"/>
</dbReference>
<dbReference type="SUPFAM" id="SSF55073">
    <property type="entry name" value="Nucleotide cyclase"/>
    <property type="match status" value="1"/>
</dbReference>
<dbReference type="InterPro" id="IPR035919">
    <property type="entry name" value="EAL_sf"/>
</dbReference>
<dbReference type="InterPro" id="IPR000160">
    <property type="entry name" value="GGDEF_dom"/>
</dbReference>
<comment type="caution">
    <text evidence="4">The sequence shown here is derived from an EMBL/GenBank/DDBJ whole genome shotgun (WGS) entry which is preliminary data.</text>
</comment>
<proteinExistence type="predicted"/>
<feature type="transmembrane region" description="Helical" evidence="1">
    <location>
        <begin position="64"/>
        <end position="83"/>
    </location>
</feature>
<dbReference type="Proteomes" id="UP001373496">
    <property type="component" value="Unassembled WGS sequence"/>
</dbReference>
<dbReference type="EC" id="3.1.4.52" evidence="4"/>
<dbReference type="PROSITE" id="PS50887">
    <property type="entry name" value="GGDEF"/>
    <property type="match status" value="1"/>
</dbReference>
<dbReference type="GO" id="GO:0071111">
    <property type="term" value="F:cyclic-guanylate-specific phosphodiesterase activity"/>
    <property type="evidence" value="ECO:0007669"/>
    <property type="project" value="UniProtKB-EC"/>
</dbReference>
<dbReference type="Gene3D" id="3.20.20.450">
    <property type="entry name" value="EAL domain"/>
    <property type="match status" value="1"/>
</dbReference>
<dbReference type="EC" id="2.7.7.65" evidence="4"/>
<dbReference type="CDD" id="cd01949">
    <property type="entry name" value="GGDEF"/>
    <property type="match status" value="1"/>
</dbReference>
<dbReference type="InterPro" id="IPR050706">
    <property type="entry name" value="Cyclic-di-GMP_PDE-like"/>
</dbReference>
<feature type="domain" description="EAL" evidence="2">
    <location>
        <begin position="315"/>
        <end position="573"/>
    </location>
</feature>
<organism evidence="4 5">
    <name type="scientific">Klenkia terrae</name>
    <dbReference type="NCBI Taxonomy" id="1052259"/>
    <lineage>
        <taxon>Bacteria</taxon>
        <taxon>Bacillati</taxon>
        <taxon>Actinomycetota</taxon>
        <taxon>Actinomycetes</taxon>
        <taxon>Geodermatophilales</taxon>
        <taxon>Geodermatophilaceae</taxon>
        <taxon>Klenkia</taxon>
    </lineage>
</organism>
<feature type="transmembrane region" description="Helical" evidence="1">
    <location>
        <begin position="103"/>
        <end position="129"/>
    </location>
</feature>
<evidence type="ECO:0000256" key="1">
    <source>
        <dbReference type="SAM" id="Phobius"/>
    </source>
</evidence>
<protein>
    <submittedName>
        <fullName evidence="4">Bifunctional diguanylate cyclase/phosphodiesterase</fullName>
        <ecNumber evidence="4">2.7.7.65</ecNumber>
        <ecNumber evidence="4">3.1.4.52</ecNumber>
    </submittedName>
</protein>
<dbReference type="CDD" id="cd01948">
    <property type="entry name" value="EAL"/>
    <property type="match status" value="1"/>
</dbReference>
<sequence length="584" mass="59848">MATPRVMAAVTGSLYCAGGSVVLAAGLDGLPVTPAVVGLLAIGVLSVLTGLACLRWGRLLGRGVYHLLVAAGTVLIAAASLLAEHPATATALAGLMVFVALDSFFYFAGLGAVLQLLGAMAGGTAVLLVRPDVPDAVPVALCLVCVAVAVVVGALVRRASSASQDPLTGLANRRGFDDAVDRLLPLCARTGTPLSAALLDIDHFKAINDTHGHAVGDDLLRLVADRWSPALPAGAVLARHGGDEFSLLLPDSAGPVALAVVEQLRNAVPEVGLSCGVTQLQPGETASQLMRRADRALYQAKAAGRARSVLDDSGPDPLATELAAALAGDPVAAGLQVHYQGIVTLADGAVVGVEALARWAHPTLGPLSPARFIPLAEQTGLIGALGAHVLRTACADLADLHARTGRRLLLTVNVSGHQLCDPDFPDLVGAALAGTGWPAGSTVIEVTENLFEAESPAAVAALDTLREQGLSVAIDDFGTGYSSLARLDTLPADFLKLDHSFVSALTTSSKRARLMRSIMALSDALGLQLIAEGVETPAQADLLRSLGCLYAQGYHFSRPVPIAEVEALLDGAADPVPAVPPVRR</sequence>
<dbReference type="Pfam" id="PF00990">
    <property type="entry name" value="GGDEF"/>
    <property type="match status" value="1"/>
</dbReference>
<keyword evidence="4" id="KW-0378">Hydrolase</keyword>
<keyword evidence="5" id="KW-1185">Reference proteome</keyword>
<dbReference type="InterPro" id="IPR001633">
    <property type="entry name" value="EAL_dom"/>
</dbReference>
<dbReference type="PANTHER" id="PTHR33121">
    <property type="entry name" value="CYCLIC DI-GMP PHOSPHODIESTERASE PDEF"/>
    <property type="match status" value="1"/>
</dbReference>
<dbReference type="GO" id="GO:0052621">
    <property type="term" value="F:diguanylate cyclase activity"/>
    <property type="evidence" value="ECO:0007669"/>
    <property type="project" value="UniProtKB-EC"/>
</dbReference>
<feature type="transmembrane region" description="Helical" evidence="1">
    <location>
        <begin position="136"/>
        <end position="156"/>
    </location>
</feature>
<reference evidence="4 5" key="1">
    <citation type="submission" date="2024-03" db="EMBL/GenBank/DDBJ databases">
        <title>Draft genome sequence of Klenkia terrae.</title>
        <authorList>
            <person name="Duangmal K."/>
            <person name="Chantavorakit T."/>
        </authorList>
    </citation>
    <scope>NUCLEOTIDE SEQUENCE [LARGE SCALE GENOMIC DNA]</scope>
    <source>
        <strain evidence="4 5">JCM 17786</strain>
    </source>
</reference>
<name>A0ABU8E3T3_9ACTN</name>
<evidence type="ECO:0000259" key="2">
    <source>
        <dbReference type="PROSITE" id="PS50883"/>
    </source>
</evidence>
<dbReference type="RefSeq" id="WP_336392067.1">
    <property type="nucleotide sequence ID" value="NZ_JBAPLV010000005.1"/>
</dbReference>
<feature type="transmembrane region" description="Helical" evidence="1">
    <location>
        <begin position="34"/>
        <end position="57"/>
    </location>
</feature>
<evidence type="ECO:0000313" key="5">
    <source>
        <dbReference type="Proteomes" id="UP001373496"/>
    </source>
</evidence>
<dbReference type="PANTHER" id="PTHR33121:SF79">
    <property type="entry name" value="CYCLIC DI-GMP PHOSPHODIESTERASE PDED-RELATED"/>
    <property type="match status" value="1"/>
</dbReference>
<dbReference type="InterPro" id="IPR029787">
    <property type="entry name" value="Nucleotide_cyclase"/>
</dbReference>
<evidence type="ECO:0000313" key="4">
    <source>
        <dbReference type="EMBL" id="MEI4278225.1"/>
    </source>
</evidence>
<keyword evidence="1" id="KW-0472">Membrane</keyword>
<keyword evidence="4" id="KW-0548">Nucleotidyltransferase</keyword>
<gene>
    <name evidence="4" type="ORF">UXQ13_07080</name>
</gene>
<keyword evidence="1" id="KW-1133">Transmembrane helix</keyword>
<feature type="domain" description="GGDEF" evidence="3">
    <location>
        <begin position="192"/>
        <end position="313"/>
    </location>
</feature>
<keyword evidence="1" id="KW-0812">Transmembrane</keyword>
<dbReference type="InterPro" id="IPR043128">
    <property type="entry name" value="Rev_trsase/Diguanyl_cyclase"/>
</dbReference>
<dbReference type="Pfam" id="PF00563">
    <property type="entry name" value="EAL"/>
    <property type="match status" value="1"/>
</dbReference>
<accession>A0ABU8E3T3</accession>
<dbReference type="Gene3D" id="3.30.70.270">
    <property type="match status" value="1"/>
</dbReference>
<keyword evidence="4" id="KW-0808">Transferase</keyword>